<organism evidence="5 6">
    <name type="scientific">Sphaeroforma arctica JP610</name>
    <dbReference type="NCBI Taxonomy" id="667725"/>
    <lineage>
        <taxon>Eukaryota</taxon>
        <taxon>Ichthyosporea</taxon>
        <taxon>Ichthyophonida</taxon>
        <taxon>Sphaeroforma</taxon>
    </lineage>
</organism>
<keyword evidence="2" id="KW-0812">Transmembrane</keyword>
<evidence type="ECO:0000313" key="5">
    <source>
        <dbReference type="EMBL" id="KNC80566.1"/>
    </source>
</evidence>
<dbReference type="Proteomes" id="UP000054560">
    <property type="component" value="Unassembled WGS sequence"/>
</dbReference>
<dbReference type="InterPro" id="IPR005828">
    <property type="entry name" value="MFS_sugar_transport-like"/>
</dbReference>
<reference evidence="5 6" key="1">
    <citation type="submission" date="2011-02" db="EMBL/GenBank/DDBJ databases">
        <title>The Genome Sequence of Sphaeroforma arctica JP610.</title>
        <authorList>
            <consortium name="The Broad Institute Genome Sequencing Platform"/>
            <person name="Russ C."/>
            <person name="Cuomo C."/>
            <person name="Young S.K."/>
            <person name="Zeng Q."/>
            <person name="Gargeya S."/>
            <person name="Alvarado L."/>
            <person name="Berlin A."/>
            <person name="Chapman S.B."/>
            <person name="Chen Z."/>
            <person name="Freedman E."/>
            <person name="Gellesch M."/>
            <person name="Goldberg J."/>
            <person name="Griggs A."/>
            <person name="Gujja S."/>
            <person name="Heilman E."/>
            <person name="Heiman D."/>
            <person name="Howarth C."/>
            <person name="Mehta T."/>
            <person name="Neiman D."/>
            <person name="Pearson M."/>
            <person name="Roberts A."/>
            <person name="Saif S."/>
            <person name="Shea T."/>
            <person name="Shenoy N."/>
            <person name="Sisk P."/>
            <person name="Stolte C."/>
            <person name="Sykes S."/>
            <person name="White J."/>
            <person name="Yandava C."/>
            <person name="Burger G."/>
            <person name="Gray M.W."/>
            <person name="Holland P.W.H."/>
            <person name="King N."/>
            <person name="Lang F.B.F."/>
            <person name="Roger A.J."/>
            <person name="Ruiz-Trillo I."/>
            <person name="Haas B."/>
            <person name="Nusbaum C."/>
            <person name="Birren B."/>
        </authorList>
    </citation>
    <scope>NUCLEOTIDE SEQUENCE [LARGE SCALE GENOMIC DNA]</scope>
    <source>
        <strain evidence="5 6">JP610</strain>
    </source>
</reference>
<feature type="non-terminal residue" evidence="5">
    <location>
        <position position="1"/>
    </location>
</feature>
<sequence>AYSFLPFAVVCAFVTAFVAILVPETAGLSLQEINQVYTRRAGHPHQDD</sequence>
<dbReference type="Gene3D" id="1.20.1250.20">
    <property type="entry name" value="MFS general substrate transporter like domains"/>
    <property type="match status" value="1"/>
</dbReference>
<comment type="subcellular location">
    <subcellularLocation>
        <location evidence="1">Membrane</location>
    </subcellularLocation>
</comment>
<dbReference type="InterPro" id="IPR036259">
    <property type="entry name" value="MFS_trans_sf"/>
</dbReference>
<name>A0A0L0FVK6_9EUKA</name>
<evidence type="ECO:0000256" key="1">
    <source>
        <dbReference type="ARBA" id="ARBA00004370"/>
    </source>
</evidence>
<evidence type="ECO:0000313" key="6">
    <source>
        <dbReference type="Proteomes" id="UP000054560"/>
    </source>
</evidence>
<keyword evidence="6" id="KW-1185">Reference proteome</keyword>
<keyword evidence="3" id="KW-1133">Transmembrane helix</keyword>
<proteinExistence type="predicted"/>
<dbReference type="GO" id="GO:0016020">
    <property type="term" value="C:membrane"/>
    <property type="evidence" value="ECO:0007669"/>
    <property type="project" value="UniProtKB-SubCell"/>
</dbReference>
<keyword evidence="4" id="KW-0472">Membrane</keyword>
<accession>A0A0L0FVK6</accession>
<dbReference type="GeneID" id="25907570"/>
<protein>
    <recommendedName>
        <fullName evidence="7">Major facilitator superfamily (MFS) profile domain-containing protein</fullName>
    </recommendedName>
</protein>
<evidence type="ECO:0000256" key="2">
    <source>
        <dbReference type="ARBA" id="ARBA00022692"/>
    </source>
</evidence>
<dbReference type="EMBL" id="KQ242134">
    <property type="protein sequence ID" value="KNC80566.1"/>
    <property type="molecule type" value="Genomic_DNA"/>
</dbReference>
<dbReference type="AlphaFoldDB" id="A0A0L0FVK6"/>
<evidence type="ECO:0000256" key="3">
    <source>
        <dbReference type="ARBA" id="ARBA00022989"/>
    </source>
</evidence>
<evidence type="ECO:0000256" key="4">
    <source>
        <dbReference type="ARBA" id="ARBA00023136"/>
    </source>
</evidence>
<dbReference type="GO" id="GO:0022857">
    <property type="term" value="F:transmembrane transporter activity"/>
    <property type="evidence" value="ECO:0007669"/>
    <property type="project" value="InterPro"/>
</dbReference>
<gene>
    <name evidence="5" type="ORF">SARC_07066</name>
</gene>
<evidence type="ECO:0008006" key="7">
    <source>
        <dbReference type="Google" id="ProtNLM"/>
    </source>
</evidence>
<dbReference type="RefSeq" id="XP_014154468.1">
    <property type="nucleotide sequence ID" value="XM_014298993.1"/>
</dbReference>
<dbReference type="Pfam" id="PF00083">
    <property type="entry name" value="Sugar_tr"/>
    <property type="match status" value="1"/>
</dbReference>